<dbReference type="Proteomes" id="UP000283530">
    <property type="component" value="Unassembled WGS sequence"/>
</dbReference>
<comment type="caution">
    <text evidence="12">The sequence shown here is derived from an EMBL/GenBank/DDBJ whole genome shotgun (WGS) entry which is preliminary data.</text>
</comment>
<dbReference type="GO" id="GO:0016020">
    <property type="term" value="C:membrane"/>
    <property type="evidence" value="ECO:0007669"/>
    <property type="project" value="UniProtKB-SubCell"/>
</dbReference>
<dbReference type="InterPro" id="IPR001128">
    <property type="entry name" value="Cyt_P450"/>
</dbReference>
<sequence>MSPRINNKSMRAGPPEPAGRLPIIGHLHLLMRGPGPLLGKLGAMADQYGPTLMVGFGMHRLLVVSSYEGVKDCFTTNDKALSSRPNNAVAEHMGYNNALFGLAPYGPYWRELHKIVVLQILSNTRLKELKHVRATEIDSRVKHLYRLWSMNGESAVPIDLKQWCAEMTLNIVGRMVVGKRCFNYYHHDNGDGGGGEDDREGRRFRKAISQFFSLLGAFVVSDVFPFLKWFDFQGTKRAMKAAAKEMDSLLSMWLDEHRKRRSLAEGEVTNEDFMDVMLSITEDDQISGFDRDTIIKATCLSIILGGTEGTATNLARAISFALTNPHVLKKAQEELDIHVGMDRNVEESDVANLVYLQAILKETLRLSPDSSVTISREAMQDCQVDGYLVPAGTRVMVNIWKLHRDPRVWSNPNEFRPERFLTSHAGVEVRGQNFEYVPFGSGRRACPGLSFALQVIHLALARVIHSFDVAAFSQVEPSMMGLGAGNSDPVQVLFSPRLSPELYNLPMDLLSLFQAIASFSALLIIYHQIITWTTSNKSIRAGPPEPAGRLPIIGHLHLLMRGPGQLFGKLGAMADQYGPTLMVGFGMHRLLVVSSYEGVKDCFTTNDKALSSRPNNAVAEHMGYNYAMFGLAPYGPYWRELHKIVMLQILSNTRLKELKHVRATEIDSRVKHLYRLWSMNGESAVPIDLKQWCGEMTLNIVCRMVVGKRCFNYYHHDNGDGGGGDDDREGRRFRKAMSQFFSLLEAFVVSDVVPFLKWFDFQGTKRAMKAAAKEMDSLLSMWLDEHRKRRSLAEGEVTNEDFMDVMLSITEDDQISSFDRDTIIKATCLSIILGGTGGTSDTLARAISFVLTNPQVLKKAQEELDIHVGKHRNVEESDVANLVYLQAILKETLRLTPDSSVTISREAMQDCQVDGYHVPAGTRVMVNTWKLHRDPRVWSDPNEFRPERFLTSHAGVEARGQNFEYVPFGSGRRACPGLSFALQVIHLALARVIHSFDVAAFSQVEPSMMGLGAGNLDPVQVLFSPRLSPELYSLPMDLLSLFQAIASFSALLIIYHQIITWTTSNKSIRAGPPEPAGRLPIIGHLHLLMRGPGQLFGKLGAMADQYGPTLMVGFGMHRLLVVSSYEGVKDCFTTNDKALSSRPNNAVAEHMGYNYAMFGLAPYGPYWRELHKIVMLQILSNTRLKELKHVRATEIDSRVKHLYRLWTMNGESAVPIDLKQWCGEMTQNIVCRMVVGKRCFNYYHHDNSDGSGGDDDREGRRFRKAMSQFFSLLEAFVVSDVVPFLKWFDFQGTKRAMKAAAKEMDSLLSMWLDEHRKRRSLAEGEVTNEDFMDVMLSITEDDQISSFDRDTIIKATCLSIILGGTEGTSDNMARAISFVFTNPQVLKKAQEELDIHVGKHRNVDEPDIANLVYLQAILKETLRLSRDNSVTISREAMQDCQVDGYHVPAGTRVMVNTWKLHRDPRVWSDPNEFRPERFLTSHAGVEARGQNFEYVPFGSGRRACPGLSFALQVIHLALARVIHSFDVAAFSQVEPSMMGLGAGNSDPVQVLFSPRLSPELYRWDGHHISHPGSSHWLGPGEPTCNGEGPGRAGHPRWQGPQRGRNRYQEPNLPPSHRQEKPSATPHQLQSASHDCKIDGYRVPAGTQVMVNVWKLQQDPHVWSDR</sequence>
<comment type="subcellular location">
    <subcellularLocation>
        <location evidence="2">Membrane</location>
    </subcellularLocation>
</comment>
<dbReference type="InterPro" id="IPR036396">
    <property type="entry name" value="Cyt_P450_sf"/>
</dbReference>
<dbReference type="InterPro" id="IPR017972">
    <property type="entry name" value="Cyt_P450_CS"/>
</dbReference>
<dbReference type="PRINTS" id="PR00463">
    <property type="entry name" value="EP450I"/>
</dbReference>
<protein>
    <submittedName>
        <fullName evidence="12">Cytochrome P450</fullName>
    </submittedName>
</protein>
<evidence type="ECO:0000256" key="2">
    <source>
        <dbReference type="ARBA" id="ARBA00004370"/>
    </source>
</evidence>
<feature type="region of interest" description="Disordered" evidence="11">
    <location>
        <begin position="1571"/>
        <end position="1632"/>
    </location>
</feature>
<dbReference type="PANTHER" id="PTHR47947">
    <property type="entry name" value="CYTOCHROME P450 82C3-RELATED"/>
    <property type="match status" value="1"/>
</dbReference>
<gene>
    <name evidence="12" type="ORF">CKAN_01956700</name>
</gene>
<dbReference type="PANTHER" id="PTHR47947:SF26">
    <property type="entry name" value="CYTOCHROME P450"/>
    <property type="match status" value="1"/>
</dbReference>
<evidence type="ECO:0000256" key="10">
    <source>
        <dbReference type="PIRSR" id="PIRSR602401-1"/>
    </source>
</evidence>
<evidence type="ECO:0000256" key="8">
    <source>
        <dbReference type="ARBA" id="ARBA00023004"/>
    </source>
</evidence>
<evidence type="ECO:0000256" key="7">
    <source>
        <dbReference type="ARBA" id="ARBA00023002"/>
    </source>
</evidence>
<keyword evidence="4" id="KW-0812">Transmembrane</keyword>
<organism evidence="12 13">
    <name type="scientific">Cinnamomum micranthum f. kanehirae</name>
    <dbReference type="NCBI Taxonomy" id="337451"/>
    <lineage>
        <taxon>Eukaryota</taxon>
        <taxon>Viridiplantae</taxon>
        <taxon>Streptophyta</taxon>
        <taxon>Embryophyta</taxon>
        <taxon>Tracheophyta</taxon>
        <taxon>Spermatophyta</taxon>
        <taxon>Magnoliopsida</taxon>
        <taxon>Magnoliidae</taxon>
        <taxon>Laurales</taxon>
        <taxon>Lauraceae</taxon>
        <taxon>Cinnamomum</taxon>
    </lineage>
</organism>
<dbReference type="FunFam" id="1.10.630.10:FF:000026">
    <property type="entry name" value="Cytochrome P450 82C4"/>
    <property type="match status" value="3"/>
</dbReference>
<dbReference type="GO" id="GO:0020037">
    <property type="term" value="F:heme binding"/>
    <property type="evidence" value="ECO:0007669"/>
    <property type="project" value="InterPro"/>
</dbReference>
<keyword evidence="5 10" id="KW-0479">Metal-binding</keyword>
<feature type="binding site" description="axial binding residue" evidence="10">
    <location>
        <position position="975"/>
    </location>
    <ligand>
        <name>heme</name>
        <dbReference type="ChEBI" id="CHEBI:30413"/>
    </ligand>
    <ligandPart>
        <name>Fe</name>
        <dbReference type="ChEBI" id="CHEBI:18248"/>
    </ligandPart>
</feature>
<evidence type="ECO:0000256" key="11">
    <source>
        <dbReference type="SAM" id="MobiDB-lite"/>
    </source>
</evidence>
<dbReference type="GO" id="GO:0004497">
    <property type="term" value="F:monooxygenase activity"/>
    <property type="evidence" value="ECO:0007669"/>
    <property type="project" value="InterPro"/>
</dbReference>
<dbReference type="STRING" id="337451.A0A3S3QVU0"/>
<dbReference type="SUPFAM" id="SSF48264">
    <property type="entry name" value="Cytochrome P450"/>
    <property type="match status" value="4"/>
</dbReference>
<dbReference type="InterPro" id="IPR002401">
    <property type="entry name" value="Cyt_P450_E_grp-I"/>
</dbReference>
<reference evidence="12 13" key="1">
    <citation type="journal article" date="2019" name="Nat. Plants">
        <title>Stout camphor tree genome fills gaps in understanding of flowering plant genome evolution.</title>
        <authorList>
            <person name="Chaw S.M."/>
            <person name="Liu Y.C."/>
            <person name="Wu Y.W."/>
            <person name="Wang H.Y."/>
            <person name="Lin C.I."/>
            <person name="Wu C.S."/>
            <person name="Ke H.M."/>
            <person name="Chang L.Y."/>
            <person name="Hsu C.Y."/>
            <person name="Yang H.T."/>
            <person name="Sudianto E."/>
            <person name="Hsu M.H."/>
            <person name="Wu K.P."/>
            <person name="Wang L.N."/>
            <person name="Leebens-Mack J.H."/>
            <person name="Tsai I.J."/>
        </authorList>
    </citation>
    <scope>NUCLEOTIDE SEQUENCE [LARGE SCALE GENOMIC DNA]</scope>
    <source>
        <strain evidence="13">cv. Chaw 1501</strain>
        <tissue evidence="12">Young leaves</tissue>
    </source>
</reference>
<evidence type="ECO:0000313" key="13">
    <source>
        <dbReference type="Proteomes" id="UP000283530"/>
    </source>
</evidence>
<dbReference type="GO" id="GO:0016705">
    <property type="term" value="F:oxidoreductase activity, acting on paired donors, with incorporation or reduction of molecular oxygen"/>
    <property type="evidence" value="ECO:0007669"/>
    <property type="project" value="InterPro"/>
</dbReference>
<keyword evidence="9" id="KW-0472">Membrane</keyword>
<evidence type="ECO:0000256" key="3">
    <source>
        <dbReference type="ARBA" id="ARBA00022617"/>
    </source>
</evidence>
<comment type="cofactor">
    <cofactor evidence="1 10">
        <name>heme</name>
        <dbReference type="ChEBI" id="CHEBI:30413"/>
    </cofactor>
</comment>
<evidence type="ECO:0000256" key="6">
    <source>
        <dbReference type="ARBA" id="ARBA00022989"/>
    </source>
</evidence>
<evidence type="ECO:0000256" key="9">
    <source>
        <dbReference type="ARBA" id="ARBA00023136"/>
    </source>
</evidence>
<accession>A0A3S3QVU0</accession>
<dbReference type="Gene3D" id="1.10.630.10">
    <property type="entry name" value="Cytochrome P450"/>
    <property type="match status" value="4"/>
</dbReference>
<evidence type="ECO:0000313" key="12">
    <source>
        <dbReference type="EMBL" id="RWR90470.1"/>
    </source>
</evidence>
<keyword evidence="6" id="KW-1133">Transmembrane helix</keyword>
<proteinExistence type="predicted"/>
<evidence type="ECO:0000256" key="1">
    <source>
        <dbReference type="ARBA" id="ARBA00001971"/>
    </source>
</evidence>
<keyword evidence="13" id="KW-1185">Reference proteome</keyword>
<dbReference type="OrthoDB" id="2789670at2759"/>
<name>A0A3S3QVU0_9MAGN</name>
<dbReference type="GO" id="GO:0005506">
    <property type="term" value="F:iron ion binding"/>
    <property type="evidence" value="ECO:0007669"/>
    <property type="project" value="InterPro"/>
</dbReference>
<evidence type="ECO:0000256" key="4">
    <source>
        <dbReference type="ARBA" id="ARBA00022692"/>
    </source>
</evidence>
<dbReference type="Pfam" id="PF00067">
    <property type="entry name" value="p450"/>
    <property type="match status" value="4"/>
</dbReference>
<dbReference type="EMBL" id="QPKB01000008">
    <property type="protein sequence ID" value="RWR90470.1"/>
    <property type="molecule type" value="Genomic_DNA"/>
</dbReference>
<keyword evidence="8 10" id="KW-0408">Iron</keyword>
<dbReference type="InterPro" id="IPR050651">
    <property type="entry name" value="Plant_Cytochrome_P450_Monoox"/>
</dbReference>
<evidence type="ECO:0000256" key="5">
    <source>
        <dbReference type="ARBA" id="ARBA00022723"/>
    </source>
</evidence>
<keyword evidence="3 10" id="KW-0349">Heme</keyword>
<keyword evidence="7" id="KW-0560">Oxidoreductase</keyword>
<dbReference type="PROSITE" id="PS00086">
    <property type="entry name" value="CYTOCHROME_P450"/>
    <property type="match status" value="3"/>
</dbReference>